<gene>
    <name evidence="2" type="ORF">NHX12_010870</name>
</gene>
<reference evidence="2" key="1">
    <citation type="submission" date="2022-07" db="EMBL/GenBank/DDBJ databases">
        <title>Chromosome-level genome of Muraenolepis orangiensis.</title>
        <authorList>
            <person name="Kim J."/>
        </authorList>
    </citation>
    <scope>NUCLEOTIDE SEQUENCE</scope>
    <source>
        <strain evidence="2">KU_S4_2022</strain>
        <tissue evidence="2">Muscle</tissue>
    </source>
</reference>
<dbReference type="Proteomes" id="UP001148018">
    <property type="component" value="Unassembled WGS sequence"/>
</dbReference>
<feature type="compositionally biased region" description="Basic and acidic residues" evidence="1">
    <location>
        <begin position="22"/>
        <end position="38"/>
    </location>
</feature>
<keyword evidence="3" id="KW-1185">Reference proteome</keyword>
<dbReference type="EMBL" id="JANIIK010000116">
    <property type="protein sequence ID" value="KAJ3587272.1"/>
    <property type="molecule type" value="Genomic_DNA"/>
</dbReference>
<protein>
    <submittedName>
        <fullName evidence="2">Uncharacterized protein</fullName>
    </submittedName>
</protein>
<organism evidence="2 3">
    <name type="scientific">Muraenolepis orangiensis</name>
    <name type="common">Patagonian moray cod</name>
    <dbReference type="NCBI Taxonomy" id="630683"/>
    <lineage>
        <taxon>Eukaryota</taxon>
        <taxon>Metazoa</taxon>
        <taxon>Chordata</taxon>
        <taxon>Craniata</taxon>
        <taxon>Vertebrata</taxon>
        <taxon>Euteleostomi</taxon>
        <taxon>Actinopterygii</taxon>
        <taxon>Neopterygii</taxon>
        <taxon>Teleostei</taxon>
        <taxon>Neoteleostei</taxon>
        <taxon>Acanthomorphata</taxon>
        <taxon>Zeiogadaria</taxon>
        <taxon>Gadariae</taxon>
        <taxon>Gadiformes</taxon>
        <taxon>Muraenolepidoidei</taxon>
        <taxon>Muraenolepididae</taxon>
        <taxon>Muraenolepis</taxon>
    </lineage>
</organism>
<comment type="caution">
    <text evidence="2">The sequence shown here is derived from an EMBL/GenBank/DDBJ whole genome shotgun (WGS) entry which is preliminary data.</text>
</comment>
<proteinExistence type="predicted"/>
<evidence type="ECO:0000313" key="3">
    <source>
        <dbReference type="Proteomes" id="UP001148018"/>
    </source>
</evidence>
<evidence type="ECO:0000313" key="2">
    <source>
        <dbReference type="EMBL" id="KAJ3587272.1"/>
    </source>
</evidence>
<sequence length="177" mass="19155">MAFAAFFEVTFFKDGVPEVGSRDAMGKGRGLKTGERRGGGKGGGAVHHPDEGPTGPTRWSTPWPLIAATWRRHQIGSGLWRFGVDLLWCLHCTCKRKLLLLKRSPTHGMWDVEVLLLTTPKAIRLGHSAAIAPPTPPLPPPRPRLTDCSRAAGQAVQGPVLVCGKLDRTQGNCRHGT</sequence>
<evidence type="ECO:0000256" key="1">
    <source>
        <dbReference type="SAM" id="MobiDB-lite"/>
    </source>
</evidence>
<accession>A0A9Q0DFC1</accession>
<dbReference type="AlphaFoldDB" id="A0A9Q0DFC1"/>
<name>A0A9Q0DFC1_9TELE</name>
<feature type="region of interest" description="Disordered" evidence="1">
    <location>
        <begin position="22"/>
        <end position="59"/>
    </location>
</feature>